<accession>A0A5S9QGJ4</accession>
<keyword evidence="3" id="KW-1185">Reference proteome</keyword>
<evidence type="ECO:0000313" key="2">
    <source>
        <dbReference type="EMBL" id="CAA0116591.1"/>
    </source>
</evidence>
<dbReference type="OrthoDB" id="5881059at2"/>
<evidence type="ECO:0008006" key="4">
    <source>
        <dbReference type="Google" id="ProtNLM"/>
    </source>
</evidence>
<sequence length="84" mass="9762">MKRRFIAGAICPKCEQLDKIVMYDDDNHKRHRECVSCGFKELMLDQPDADELSTRVNQPRAGEKPLSHEDEVQVVQLMDPKKLH</sequence>
<reference evidence="2 3" key="1">
    <citation type="submission" date="2019-11" db="EMBL/GenBank/DDBJ databases">
        <authorList>
            <person name="Holert J."/>
        </authorList>
    </citation>
    <scope>NUCLEOTIDE SEQUENCE [LARGE SCALE GENOMIC DNA]</scope>
    <source>
        <strain evidence="2">SB11_3</strain>
    </source>
</reference>
<organism evidence="2 3">
    <name type="scientific">BD1-7 clade bacterium</name>
    <dbReference type="NCBI Taxonomy" id="2029982"/>
    <lineage>
        <taxon>Bacteria</taxon>
        <taxon>Pseudomonadati</taxon>
        <taxon>Pseudomonadota</taxon>
        <taxon>Gammaproteobacteria</taxon>
        <taxon>Cellvibrionales</taxon>
        <taxon>Spongiibacteraceae</taxon>
        <taxon>BD1-7 clade</taxon>
    </lineage>
</organism>
<feature type="compositionally biased region" description="Basic and acidic residues" evidence="1">
    <location>
        <begin position="61"/>
        <end position="71"/>
    </location>
</feature>
<name>A0A5S9QGJ4_9GAMM</name>
<protein>
    <recommendedName>
        <fullName evidence="4">DNA-binding protein</fullName>
    </recommendedName>
</protein>
<feature type="region of interest" description="Disordered" evidence="1">
    <location>
        <begin position="48"/>
        <end position="84"/>
    </location>
</feature>
<dbReference type="NCBIfam" id="TIGR02443">
    <property type="entry name" value="YheV family putative zinc ribbon protein"/>
    <property type="match status" value="1"/>
</dbReference>
<dbReference type="AlphaFoldDB" id="A0A5S9QGJ4"/>
<dbReference type="Pfam" id="PF09526">
    <property type="entry name" value="DUF2387"/>
    <property type="match status" value="1"/>
</dbReference>
<dbReference type="EMBL" id="CACSIO010000023">
    <property type="protein sequence ID" value="CAA0116591.1"/>
    <property type="molecule type" value="Genomic_DNA"/>
</dbReference>
<evidence type="ECO:0000256" key="1">
    <source>
        <dbReference type="SAM" id="MobiDB-lite"/>
    </source>
</evidence>
<gene>
    <name evidence="2" type="ORF">OPDIPICF_01877</name>
</gene>
<dbReference type="InterPro" id="IPR012658">
    <property type="entry name" value="YheV"/>
</dbReference>
<dbReference type="Proteomes" id="UP000441399">
    <property type="component" value="Unassembled WGS sequence"/>
</dbReference>
<proteinExistence type="predicted"/>
<evidence type="ECO:0000313" key="3">
    <source>
        <dbReference type="Proteomes" id="UP000441399"/>
    </source>
</evidence>